<dbReference type="EMBL" id="JABANP010000503">
    <property type="protein sequence ID" value="KAF4681584.1"/>
    <property type="molecule type" value="Genomic_DNA"/>
</dbReference>
<evidence type="ECO:0000256" key="1">
    <source>
        <dbReference type="SAM" id="MobiDB-lite"/>
    </source>
</evidence>
<keyword evidence="5" id="KW-1185">Reference proteome</keyword>
<proteinExistence type="predicted"/>
<evidence type="ECO:0000313" key="3">
    <source>
        <dbReference type="EMBL" id="KAF4743306.1"/>
    </source>
</evidence>
<protein>
    <submittedName>
        <fullName evidence="2">Uncharacterized protein</fullName>
    </submittedName>
</protein>
<evidence type="ECO:0000313" key="5">
    <source>
        <dbReference type="Proteomes" id="UP000553632"/>
    </source>
</evidence>
<dbReference type="Proteomes" id="UP000553632">
    <property type="component" value="Unassembled WGS sequence"/>
</dbReference>
<dbReference type="AlphaFoldDB" id="A0A7J6NCV2"/>
<comment type="caution">
    <text evidence="2">The sequence shown here is derived from an EMBL/GenBank/DDBJ whole genome shotgun (WGS) entry which is preliminary data.</text>
</comment>
<evidence type="ECO:0000313" key="4">
    <source>
        <dbReference type="Proteomes" id="UP000541610"/>
    </source>
</evidence>
<reference evidence="4 5" key="1">
    <citation type="submission" date="2020-04" db="EMBL/GenBank/DDBJ databases">
        <title>Perkinsus olseni comparative genomics.</title>
        <authorList>
            <person name="Bogema D.R."/>
        </authorList>
    </citation>
    <scope>NUCLEOTIDE SEQUENCE [LARGE SCALE GENOMIC DNA]</scope>
    <source>
        <strain evidence="2">00978-12</strain>
        <strain evidence="3 5">ATCC PRA-207</strain>
    </source>
</reference>
<organism evidence="2 4">
    <name type="scientific">Perkinsus olseni</name>
    <name type="common">Perkinsus atlanticus</name>
    <dbReference type="NCBI Taxonomy" id="32597"/>
    <lineage>
        <taxon>Eukaryota</taxon>
        <taxon>Sar</taxon>
        <taxon>Alveolata</taxon>
        <taxon>Perkinsozoa</taxon>
        <taxon>Perkinsea</taxon>
        <taxon>Perkinsida</taxon>
        <taxon>Perkinsidae</taxon>
        <taxon>Perkinsus</taxon>
    </lineage>
</organism>
<dbReference type="Proteomes" id="UP000541610">
    <property type="component" value="Unassembled WGS sequence"/>
</dbReference>
<feature type="region of interest" description="Disordered" evidence="1">
    <location>
        <begin position="151"/>
        <end position="207"/>
    </location>
</feature>
<feature type="compositionally biased region" description="Low complexity" evidence="1">
    <location>
        <begin position="151"/>
        <end position="167"/>
    </location>
</feature>
<dbReference type="EMBL" id="JABANO010011540">
    <property type="protein sequence ID" value="KAF4743306.1"/>
    <property type="molecule type" value="Genomic_DNA"/>
</dbReference>
<accession>A0A7J6NCV2</accession>
<name>A0A7J6NCV2_PEROL</name>
<gene>
    <name evidence="2" type="ORF">FOZ60_011926</name>
    <name evidence="3" type="ORF">FOZ63_019170</name>
</gene>
<evidence type="ECO:0000313" key="2">
    <source>
        <dbReference type="EMBL" id="KAF4681584.1"/>
    </source>
</evidence>
<sequence length="242" mass="25428">MRCRIRAVGKALPQLSSRRSSNSPLTQFGPLLTGISAWMRDSPGNPYQSWPAQLCISGKPSSTPPSFTEEVELDVCCRSLFQQLHHFRGRHDVSGDRSQHSRDFGPFKSSTLFASLSQRLASLVSAVPSAGALAAALAAAAAAASASPSAATAAGASAPPPAAGGASEFSKTLQSSGVIDDSSSRESRPLLSTTTVTARPIGSDGGRIDWERRHNAIIRGFKINAAWEQGSTSVPVRAYRHA</sequence>